<evidence type="ECO:0000313" key="2">
    <source>
        <dbReference type="Proteomes" id="UP000469724"/>
    </source>
</evidence>
<protein>
    <submittedName>
        <fullName evidence="1">Spore germination protein</fullName>
    </submittedName>
</protein>
<organism evidence="1 2">
    <name type="scientific">Desulfolutivibrio sulfodismutans</name>
    <dbReference type="NCBI Taxonomy" id="63561"/>
    <lineage>
        <taxon>Bacteria</taxon>
        <taxon>Pseudomonadati</taxon>
        <taxon>Thermodesulfobacteriota</taxon>
        <taxon>Desulfovibrionia</taxon>
        <taxon>Desulfovibrionales</taxon>
        <taxon>Desulfovibrionaceae</taxon>
        <taxon>Desulfolutivibrio</taxon>
    </lineage>
</organism>
<accession>A0A7K3NJP1</accession>
<dbReference type="Proteomes" id="UP000469724">
    <property type="component" value="Unassembled WGS sequence"/>
</dbReference>
<dbReference type="AlphaFoldDB" id="A0A7K3NJP1"/>
<evidence type="ECO:0000313" key="1">
    <source>
        <dbReference type="EMBL" id="NDY56412.1"/>
    </source>
</evidence>
<keyword evidence="2" id="KW-1185">Reference proteome</keyword>
<gene>
    <name evidence="1" type="ORF">G3N56_06605</name>
</gene>
<name>A0A7K3NJP1_9BACT</name>
<sequence length="165" mass="17736">MIDYSEILPRLEKALGMRYRDNPDILNVPGTSVACKVDPFAYVAPRPAFVAFLAKWAATPLAVTEETLVRTGNLLVDAAHARLDGPVAILTDGSPRVMRMPIDVVPASFIDRAVMLYGGEQSPLPVSRLRVLLSEKARIDAFFSGKTPLLDVAYAAPGGAGVDMP</sequence>
<reference evidence="1 2" key="1">
    <citation type="submission" date="2020-02" db="EMBL/GenBank/DDBJ databases">
        <title>Comparative genomics of sulfur disproportionating microorganisms.</title>
        <authorList>
            <person name="Ward L.M."/>
            <person name="Bertran E."/>
            <person name="Johnston D.T."/>
        </authorList>
    </citation>
    <scope>NUCLEOTIDE SEQUENCE [LARGE SCALE GENOMIC DNA]</scope>
    <source>
        <strain evidence="1 2">DSM 3696</strain>
    </source>
</reference>
<dbReference type="RefSeq" id="WP_163301466.1">
    <property type="nucleotide sequence ID" value="NZ_JAAGRQ010000019.1"/>
</dbReference>
<comment type="caution">
    <text evidence="1">The sequence shown here is derived from an EMBL/GenBank/DDBJ whole genome shotgun (WGS) entry which is preliminary data.</text>
</comment>
<dbReference type="EMBL" id="JAAGRQ010000019">
    <property type="protein sequence ID" value="NDY56412.1"/>
    <property type="molecule type" value="Genomic_DNA"/>
</dbReference>
<proteinExistence type="predicted"/>